<dbReference type="GO" id="GO:0015562">
    <property type="term" value="F:efflux transmembrane transporter activity"/>
    <property type="evidence" value="ECO:0007669"/>
    <property type="project" value="TreeGrafter"/>
</dbReference>
<evidence type="ECO:0000313" key="6">
    <source>
        <dbReference type="Proteomes" id="UP000317763"/>
    </source>
</evidence>
<feature type="domain" description="Multidrug resistance protein MdtA-like barrel-sandwich hybrid" evidence="3">
    <location>
        <begin position="57"/>
        <end position="191"/>
    </location>
</feature>
<feature type="coiled-coil region" evidence="2">
    <location>
        <begin position="96"/>
        <end position="168"/>
    </location>
</feature>
<dbReference type="InterPro" id="IPR006143">
    <property type="entry name" value="RND_pump_MFP"/>
</dbReference>
<dbReference type="RefSeq" id="WP_043699259.1">
    <property type="nucleotide sequence ID" value="NZ_CP083911.1"/>
</dbReference>
<dbReference type="AlphaFoldDB" id="A0A554X5K7"/>
<dbReference type="Gene3D" id="2.40.420.20">
    <property type="match status" value="1"/>
</dbReference>
<comment type="caution">
    <text evidence="5">The sequence shown here is derived from an EMBL/GenBank/DDBJ whole genome shotgun (WGS) entry which is preliminary data.</text>
</comment>
<sequence length="350" mass="36907">MTTHKRWLAAAAVALVALAAAGWWFARATPVHTVVLTERPVQRSLVVTGRVAPARESTLASTVTGRVVATPVAEGETVRAGAVLVALEPDESQAALAQAEAQLADARGQLADAHRQWQRQRALQAQGFLSPAALEAAERTYDAARRRVEQTEAAVQQARARRQQVAVRAPAEGVVLTRLVEVGDAVTAGKAVARFAWAGPARVLLDLDERDVARVAVGQTAAVRADAWPDAPLAARVQRIDTQVDGVRGTVEVELALADAAAGGVRLLPGMTVSAEVVTDAPQPRLLLPLSALRDGRVATVVAGRVRWVAVETDPAVDGWLPVRRGLAAGVEVIDPAPALDDGARVEVRR</sequence>
<reference evidence="5 6" key="1">
    <citation type="submission" date="2019-07" db="EMBL/GenBank/DDBJ databases">
        <title>Tepidimonas taiwanensis I1-1 draft genome.</title>
        <authorList>
            <person name="Da Costa M.S."/>
            <person name="Froufe H.J.C."/>
            <person name="Egas C."/>
            <person name="Albuquerque L."/>
        </authorList>
    </citation>
    <scope>NUCLEOTIDE SEQUENCE [LARGE SCALE GENOMIC DNA]</scope>
    <source>
        <strain evidence="5 6">I1-1</strain>
    </source>
</reference>
<keyword evidence="2" id="KW-0175">Coiled coil</keyword>
<organism evidence="5 6">
    <name type="scientific">Tepidimonas taiwanensis</name>
    <dbReference type="NCBI Taxonomy" id="307486"/>
    <lineage>
        <taxon>Bacteria</taxon>
        <taxon>Pseudomonadati</taxon>
        <taxon>Pseudomonadota</taxon>
        <taxon>Betaproteobacteria</taxon>
        <taxon>Burkholderiales</taxon>
        <taxon>Tepidimonas</taxon>
    </lineage>
</organism>
<keyword evidence="6" id="KW-1185">Reference proteome</keyword>
<dbReference type="Gene3D" id="2.40.30.170">
    <property type="match status" value="1"/>
</dbReference>
<evidence type="ECO:0000313" key="5">
    <source>
        <dbReference type="EMBL" id="TSE31097.1"/>
    </source>
</evidence>
<dbReference type="Gene3D" id="1.10.287.470">
    <property type="entry name" value="Helix hairpin bin"/>
    <property type="match status" value="1"/>
</dbReference>
<dbReference type="PANTHER" id="PTHR30469">
    <property type="entry name" value="MULTIDRUG RESISTANCE PROTEIN MDTA"/>
    <property type="match status" value="1"/>
</dbReference>
<dbReference type="Pfam" id="PF25954">
    <property type="entry name" value="Beta-barrel_RND_2"/>
    <property type="match status" value="1"/>
</dbReference>
<comment type="similarity">
    <text evidence="1">Belongs to the membrane fusion protein (MFP) (TC 8.A.1) family.</text>
</comment>
<accession>A0A554X5K7</accession>
<dbReference type="SUPFAM" id="SSF111369">
    <property type="entry name" value="HlyD-like secretion proteins"/>
    <property type="match status" value="1"/>
</dbReference>
<evidence type="ECO:0000259" key="4">
    <source>
        <dbReference type="Pfam" id="PF25954"/>
    </source>
</evidence>
<name>A0A554X5K7_9BURK</name>
<dbReference type="Proteomes" id="UP000317763">
    <property type="component" value="Unassembled WGS sequence"/>
</dbReference>
<feature type="domain" description="CusB-like beta-barrel" evidence="4">
    <location>
        <begin position="206"/>
        <end position="278"/>
    </location>
</feature>
<gene>
    <name evidence="5" type="primary">mdtA_2</name>
    <name evidence="5" type="ORF">Ttaiw_01657</name>
</gene>
<dbReference type="Pfam" id="PF25917">
    <property type="entry name" value="BSH_RND"/>
    <property type="match status" value="1"/>
</dbReference>
<evidence type="ECO:0000256" key="2">
    <source>
        <dbReference type="SAM" id="Coils"/>
    </source>
</evidence>
<dbReference type="GO" id="GO:1990281">
    <property type="term" value="C:efflux pump complex"/>
    <property type="evidence" value="ECO:0007669"/>
    <property type="project" value="TreeGrafter"/>
</dbReference>
<protein>
    <submittedName>
        <fullName evidence="5">Multidrug resistance protein MdtA</fullName>
    </submittedName>
</protein>
<evidence type="ECO:0000256" key="1">
    <source>
        <dbReference type="ARBA" id="ARBA00009477"/>
    </source>
</evidence>
<proteinExistence type="inferred from homology"/>
<dbReference type="Gene3D" id="2.40.50.100">
    <property type="match status" value="1"/>
</dbReference>
<dbReference type="InterPro" id="IPR058625">
    <property type="entry name" value="MdtA-like_BSH"/>
</dbReference>
<dbReference type="PANTHER" id="PTHR30469:SF15">
    <property type="entry name" value="HLYD FAMILY OF SECRETION PROTEINS"/>
    <property type="match status" value="1"/>
</dbReference>
<dbReference type="STRING" id="307486.GCA_000807215_00670"/>
<dbReference type="NCBIfam" id="TIGR01730">
    <property type="entry name" value="RND_mfp"/>
    <property type="match status" value="1"/>
</dbReference>
<dbReference type="EMBL" id="VJOM01000017">
    <property type="protein sequence ID" value="TSE31097.1"/>
    <property type="molecule type" value="Genomic_DNA"/>
</dbReference>
<evidence type="ECO:0000259" key="3">
    <source>
        <dbReference type="Pfam" id="PF25917"/>
    </source>
</evidence>
<dbReference type="InterPro" id="IPR058792">
    <property type="entry name" value="Beta-barrel_RND_2"/>
</dbReference>